<gene>
    <name evidence="4" type="primary">RRPO_92</name>
    <name evidence="4" type="ORF">CK203_114566</name>
</gene>
<reference evidence="4 5" key="1">
    <citation type="journal article" date="2018" name="PLoS Genet.">
        <title>Population sequencing reveals clonal diversity and ancestral inbreeding in the grapevine cultivar Chardonnay.</title>
        <authorList>
            <person name="Roach M.J."/>
            <person name="Johnson D.L."/>
            <person name="Bohlmann J."/>
            <person name="van Vuuren H.J."/>
            <person name="Jones S.J."/>
            <person name="Pretorius I.S."/>
            <person name="Schmidt S.A."/>
            <person name="Borneman A.R."/>
        </authorList>
    </citation>
    <scope>NUCLEOTIDE SEQUENCE [LARGE SCALE GENOMIC DNA]</scope>
    <source>
        <strain evidence="5">cv. Chardonnay</strain>
        <tissue evidence="4">Leaf</tissue>
    </source>
</reference>
<comment type="caution">
    <text evidence="4">The sequence shown here is derived from an EMBL/GenBank/DDBJ whole genome shotgun (WGS) entry which is preliminary data.</text>
</comment>
<dbReference type="Pfam" id="PF00078">
    <property type="entry name" value="RVT_1"/>
    <property type="match status" value="1"/>
</dbReference>
<proteinExistence type="predicted"/>
<dbReference type="PANTHER" id="PTHR24559">
    <property type="entry name" value="TRANSPOSON TY3-I GAG-POL POLYPROTEIN"/>
    <property type="match status" value="1"/>
</dbReference>
<feature type="region of interest" description="Disordered" evidence="2">
    <location>
        <begin position="153"/>
        <end position="190"/>
    </location>
</feature>
<dbReference type="InterPro" id="IPR021109">
    <property type="entry name" value="Peptidase_aspartic_dom_sf"/>
</dbReference>
<dbReference type="PANTHER" id="PTHR24559:SF436">
    <property type="entry name" value="RNA-DIRECTED DNA POLYMERASE HOMOLOG"/>
    <property type="match status" value="1"/>
</dbReference>
<evidence type="ECO:0000256" key="2">
    <source>
        <dbReference type="SAM" id="MobiDB-lite"/>
    </source>
</evidence>
<keyword evidence="4" id="KW-0548">Nucleotidyltransferase</keyword>
<sequence>MFTSIESRVEALAAHMDARDQEVRQELAIYKTVVLARVMATHEAPRVEHYFEAIALTDDATKIKRHFYLEDVAYLARKNMKCLKHTSSIHEYVKEFSTLMLEIPNMFEEELLFNFMDNLQSWVEQELKRRGVQDLVMVMAVVESLVEYKMGDSFKPKPQSKGNHAKCGEDKGSRGYTPKEGSSKTFGGKDDCPKRKALNAMIEESEKEGDAHALVNGKATKALVATSVFHNFVLEDEAKRLELQASKEEGWLKAVNSASKPSHREAHWVAMHISSWKGIVDFTVVPMDNFKMVLGMDFLQKVKVVPLSFLCSMAILEEEKPCMVPMVTKDSPKTPMLSVMQPMPMEIKRVLDEFKDMISAELPKRLSLMREEDHKIELESEVKPPSMGPYRMATLELEELRRQLKEFLDARARYFTKLDLRSGYYQVRIAEEDKPKTTCVTRYGLYEFLVMPFDFTNAPTMFCTLMNKIFHPYLDKFMVVYFDDIVIYSNTLKKHVEHLRKVFTILRQNELYVKAIQEWDSPTKGMGVGQKQAFEDLKKVVTKEPVLALPDHTKGLQHDPMAKSLIALAHEGKTKRFWVKNDLLYTKER</sequence>
<dbReference type="EMBL" id="QGNW01002423">
    <property type="protein sequence ID" value="RVW19884.1"/>
    <property type="molecule type" value="Genomic_DNA"/>
</dbReference>
<dbReference type="CDD" id="cd00303">
    <property type="entry name" value="retropepsin_like"/>
    <property type="match status" value="1"/>
</dbReference>
<dbReference type="InterPro" id="IPR043502">
    <property type="entry name" value="DNA/RNA_pol_sf"/>
</dbReference>
<accession>A0A438C9G9</accession>
<dbReference type="Gene3D" id="3.30.70.270">
    <property type="match status" value="1"/>
</dbReference>
<dbReference type="GO" id="GO:0003964">
    <property type="term" value="F:RNA-directed DNA polymerase activity"/>
    <property type="evidence" value="ECO:0007669"/>
    <property type="project" value="UniProtKB-KW"/>
</dbReference>
<feature type="domain" description="Reverse transcriptase" evidence="3">
    <location>
        <begin position="380"/>
        <end position="514"/>
    </location>
</feature>
<dbReference type="InterPro" id="IPR043128">
    <property type="entry name" value="Rev_trsase/Diguanyl_cyclase"/>
</dbReference>
<dbReference type="InterPro" id="IPR053134">
    <property type="entry name" value="RNA-dir_DNA_polymerase"/>
</dbReference>
<dbReference type="Gene3D" id="2.40.70.10">
    <property type="entry name" value="Acid Proteases"/>
    <property type="match status" value="1"/>
</dbReference>
<dbReference type="CDD" id="cd01647">
    <property type="entry name" value="RT_LTR"/>
    <property type="match status" value="1"/>
</dbReference>
<protein>
    <submittedName>
        <fullName evidence="4">RNA-directed DNA polymerase-like</fullName>
    </submittedName>
</protein>
<evidence type="ECO:0000256" key="1">
    <source>
        <dbReference type="SAM" id="Coils"/>
    </source>
</evidence>
<organism evidence="4 5">
    <name type="scientific">Vitis vinifera</name>
    <name type="common">Grape</name>
    <dbReference type="NCBI Taxonomy" id="29760"/>
    <lineage>
        <taxon>Eukaryota</taxon>
        <taxon>Viridiplantae</taxon>
        <taxon>Streptophyta</taxon>
        <taxon>Embryophyta</taxon>
        <taxon>Tracheophyta</taxon>
        <taxon>Spermatophyta</taxon>
        <taxon>Magnoliopsida</taxon>
        <taxon>eudicotyledons</taxon>
        <taxon>Gunneridae</taxon>
        <taxon>Pentapetalae</taxon>
        <taxon>rosids</taxon>
        <taxon>Vitales</taxon>
        <taxon>Vitaceae</taxon>
        <taxon>Viteae</taxon>
        <taxon>Vitis</taxon>
    </lineage>
</organism>
<dbReference type="Gene3D" id="3.10.10.10">
    <property type="entry name" value="HIV Type 1 Reverse Transcriptase, subunit A, domain 1"/>
    <property type="match status" value="1"/>
</dbReference>
<dbReference type="InterPro" id="IPR000477">
    <property type="entry name" value="RT_dom"/>
</dbReference>
<name>A0A438C9G9_VITVI</name>
<feature type="coiled-coil region" evidence="1">
    <location>
        <begin position="390"/>
        <end position="417"/>
    </location>
</feature>
<keyword evidence="1" id="KW-0175">Coiled coil</keyword>
<keyword evidence="4" id="KW-0808">Transferase</keyword>
<dbReference type="AlphaFoldDB" id="A0A438C9G9"/>
<evidence type="ECO:0000259" key="3">
    <source>
        <dbReference type="Pfam" id="PF00078"/>
    </source>
</evidence>
<dbReference type="SUPFAM" id="SSF56672">
    <property type="entry name" value="DNA/RNA polymerases"/>
    <property type="match status" value="1"/>
</dbReference>
<keyword evidence="4" id="KW-0695">RNA-directed DNA polymerase</keyword>
<dbReference type="Proteomes" id="UP000288805">
    <property type="component" value="Unassembled WGS sequence"/>
</dbReference>
<evidence type="ECO:0000313" key="4">
    <source>
        <dbReference type="EMBL" id="RVW19884.1"/>
    </source>
</evidence>
<evidence type="ECO:0000313" key="5">
    <source>
        <dbReference type="Proteomes" id="UP000288805"/>
    </source>
</evidence>